<keyword evidence="1" id="KW-0732">Signal</keyword>
<name>A0A2T7FXL7_9RHOB</name>
<organism evidence="2 3">
    <name type="scientific">Thalassorhabdomicrobium marinisediminis</name>
    <dbReference type="NCBI Taxonomy" id="2170577"/>
    <lineage>
        <taxon>Bacteria</taxon>
        <taxon>Pseudomonadati</taxon>
        <taxon>Pseudomonadota</taxon>
        <taxon>Alphaproteobacteria</taxon>
        <taxon>Rhodobacterales</taxon>
        <taxon>Paracoccaceae</taxon>
        <taxon>Thalassorhabdomicrobium</taxon>
    </lineage>
</organism>
<dbReference type="OrthoDB" id="7861003at2"/>
<accession>A0A2T7FXL7</accession>
<evidence type="ECO:0000313" key="3">
    <source>
        <dbReference type="Proteomes" id="UP000244817"/>
    </source>
</evidence>
<dbReference type="EMBL" id="QCYG01000004">
    <property type="protein sequence ID" value="PVA06909.1"/>
    <property type="molecule type" value="Genomic_DNA"/>
</dbReference>
<feature type="chain" id="PRO_5015545236" description="DUF2066 domain-containing protein" evidence="1">
    <location>
        <begin position="18"/>
        <end position="314"/>
    </location>
</feature>
<protein>
    <recommendedName>
        <fullName evidence="4">DUF2066 domain-containing protein</fullName>
    </recommendedName>
</protein>
<proteinExistence type="predicted"/>
<evidence type="ECO:0000256" key="1">
    <source>
        <dbReference type="SAM" id="SignalP"/>
    </source>
</evidence>
<dbReference type="Proteomes" id="UP000244817">
    <property type="component" value="Unassembled WGS sequence"/>
</dbReference>
<feature type="signal peptide" evidence="1">
    <location>
        <begin position="1"/>
        <end position="17"/>
    </location>
</feature>
<gene>
    <name evidence="2" type="ORF">DC363_07095</name>
</gene>
<dbReference type="AlphaFoldDB" id="A0A2T7FXL7"/>
<reference evidence="2 3" key="1">
    <citation type="submission" date="2018-04" db="EMBL/GenBank/DDBJ databases">
        <title>Pelagivirga bohaiensis gen. nov., sp. nov., a bacterium isolated from the Bohai Sea.</title>
        <authorList>
            <person name="Ji X."/>
        </authorList>
    </citation>
    <scope>NUCLEOTIDE SEQUENCE [LARGE SCALE GENOMIC DNA]</scope>
    <source>
        <strain evidence="2 3">BH-SD16</strain>
    </source>
</reference>
<dbReference type="RefSeq" id="WP_108640436.1">
    <property type="nucleotide sequence ID" value="NZ_QCYG01000004.1"/>
</dbReference>
<comment type="caution">
    <text evidence="2">The sequence shown here is derived from an EMBL/GenBank/DDBJ whole genome shotgun (WGS) entry which is preliminary data.</text>
</comment>
<keyword evidence="3" id="KW-1185">Reference proteome</keyword>
<evidence type="ECO:0000313" key="2">
    <source>
        <dbReference type="EMBL" id="PVA06909.1"/>
    </source>
</evidence>
<sequence>MKGLALIAALIAAPLLAQPVAAQDRMTAAHCTDSWAALAEITGVPAEGSTAAPDNEGWCVVENYHLQGAGQQRWQLGQLRWRATDIARFIDDDLPPRALEVRGRNLTMVPQTDDPVLAYALSLQAEPVVTQFRAALRWDGLQNALVVDEALLVFDEGNRLSLTARFEGVNFTNSDTMAASLQTVGLRSLTMSATFGGWFERLLGLPLALSLLEQGETPPAAQVDTLKSQAVSALGRVSRTTLTDASRAALVKFIESLPRPRGTARVQISANPRLDAARMRQVATLQQEATDAQIGEALAGVSVQVNWTPASPAK</sequence>
<evidence type="ECO:0008006" key="4">
    <source>
        <dbReference type="Google" id="ProtNLM"/>
    </source>
</evidence>